<evidence type="ECO:0000256" key="1">
    <source>
        <dbReference type="ARBA" id="ARBA00004651"/>
    </source>
</evidence>
<dbReference type="PANTHER" id="PTHR30012:SF0">
    <property type="entry name" value="TYPE II SECRETION SYSTEM PROTEIN F-RELATED"/>
    <property type="match status" value="1"/>
</dbReference>
<evidence type="ECO:0000256" key="2">
    <source>
        <dbReference type="ARBA" id="ARBA00005745"/>
    </source>
</evidence>
<proteinExistence type="inferred from homology"/>
<gene>
    <name evidence="9" type="primary">epsF_3</name>
    <name evidence="9" type="ORF">LzC2_23450</name>
</gene>
<dbReference type="InterPro" id="IPR042094">
    <property type="entry name" value="T2SS_GspF_sf"/>
</dbReference>
<evidence type="ECO:0000256" key="5">
    <source>
        <dbReference type="ARBA" id="ARBA00022989"/>
    </source>
</evidence>
<keyword evidence="6 7" id="KW-0472">Membrane</keyword>
<feature type="transmembrane region" description="Helical" evidence="7">
    <location>
        <begin position="338"/>
        <end position="364"/>
    </location>
</feature>
<accession>A0ABX1VDU8</accession>
<keyword evidence="4 7" id="KW-0812">Transmembrane</keyword>
<comment type="subcellular location">
    <subcellularLocation>
        <location evidence="1">Cell membrane</location>
        <topology evidence="1">Multi-pass membrane protein</topology>
    </subcellularLocation>
</comment>
<keyword evidence="10" id="KW-1185">Reference proteome</keyword>
<evidence type="ECO:0000259" key="8">
    <source>
        <dbReference type="Pfam" id="PF00482"/>
    </source>
</evidence>
<feature type="domain" description="Type II secretion system protein GspF" evidence="8">
    <location>
        <begin position="242"/>
        <end position="365"/>
    </location>
</feature>
<reference evidence="9 10" key="1">
    <citation type="journal article" date="2020" name="Syst. Appl. Microbiol.">
        <title>Alienimonas chondri sp. nov., a novel planctomycete isolated from the biofilm of the red alga Chondrus crispus.</title>
        <authorList>
            <person name="Vitorino I."/>
            <person name="Albuquerque L."/>
            <person name="Wiegand S."/>
            <person name="Kallscheuer N."/>
            <person name="da Costa M.S."/>
            <person name="Lobo-da-Cunha A."/>
            <person name="Jogler C."/>
            <person name="Lage O.M."/>
        </authorList>
    </citation>
    <scope>NUCLEOTIDE SEQUENCE [LARGE SCALE GENOMIC DNA]</scope>
    <source>
        <strain evidence="9 10">LzC2</strain>
    </source>
</reference>
<evidence type="ECO:0000256" key="7">
    <source>
        <dbReference type="SAM" id="Phobius"/>
    </source>
</evidence>
<dbReference type="PANTHER" id="PTHR30012">
    <property type="entry name" value="GENERAL SECRETION PATHWAY PROTEIN"/>
    <property type="match status" value="1"/>
</dbReference>
<dbReference type="Gene3D" id="1.20.81.30">
    <property type="entry name" value="Type II secretion system (T2SS), domain F"/>
    <property type="match status" value="2"/>
</dbReference>
<evidence type="ECO:0000256" key="3">
    <source>
        <dbReference type="ARBA" id="ARBA00022475"/>
    </source>
</evidence>
<dbReference type="InterPro" id="IPR003004">
    <property type="entry name" value="GspF/PilC"/>
</dbReference>
<evidence type="ECO:0000313" key="9">
    <source>
        <dbReference type="EMBL" id="NNJ26263.1"/>
    </source>
</evidence>
<evidence type="ECO:0000256" key="6">
    <source>
        <dbReference type="ARBA" id="ARBA00023136"/>
    </source>
</evidence>
<dbReference type="Proteomes" id="UP000609651">
    <property type="component" value="Unassembled WGS sequence"/>
</dbReference>
<feature type="transmembrane region" description="Helical" evidence="7">
    <location>
        <begin position="141"/>
        <end position="164"/>
    </location>
</feature>
<dbReference type="Pfam" id="PF00482">
    <property type="entry name" value="T2SSF"/>
    <property type="match status" value="2"/>
</dbReference>
<evidence type="ECO:0000256" key="4">
    <source>
        <dbReference type="ARBA" id="ARBA00022692"/>
    </source>
</evidence>
<protein>
    <submittedName>
        <fullName evidence="9">Type II secretion system protein F</fullName>
    </submittedName>
</protein>
<dbReference type="RefSeq" id="WP_171187111.1">
    <property type="nucleotide sequence ID" value="NZ_WTPX01000069.1"/>
</dbReference>
<keyword evidence="5 7" id="KW-1133">Transmembrane helix</keyword>
<sequence>MSAAAPSPPGVLGFLYKLQEIKIGGGPAVVVKRKDLVGILRNLCTLIRNGVGLPGAIATLRDDPANRKYAVIFDRIGESVATGSTLSASLAEFPESFSRLLVHQLRVGERAGTLPDSLDRVTKQLEQGANLKAFLVKKLSYPALVTVAGSGAVTFMILCVIPTFQEMYDESGATLPAITRLLVWVGQTVTAHALLILTVLAALVGGAIWAWKDPNSRAVIDRTCVRMPFLGGWFRKIAVLQFMDVLGNLMESGFTLADAVIPASEGVSNRHVQGQIRRLHAAIRRGERFSAALDAEGGLFPPMVRQLVIVGERTGRLAPITAQIRTHLRSDVERTTSALLGTIEPVLTVTLAAAIGAILMAVYLPMFDLIGQMN</sequence>
<dbReference type="InterPro" id="IPR018076">
    <property type="entry name" value="T2SS_GspF_dom"/>
</dbReference>
<comment type="similarity">
    <text evidence="2">Belongs to the GSP F family.</text>
</comment>
<feature type="transmembrane region" description="Helical" evidence="7">
    <location>
        <begin position="184"/>
        <end position="211"/>
    </location>
</feature>
<dbReference type="PRINTS" id="PR00812">
    <property type="entry name" value="BCTERIALGSPF"/>
</dbReference>
<keyword evidence="3" id="KW-1003">Cell membrane</keyword>
<name>A0ABX1VDU8_9PLAN</name>
<organism evidence="9 10">
    <name type="scientific">Alienimonas chondri</name>
    <dbReference type="NCBI Taxonomy" id="2681879"/>
    <lineage>
        <taxon>Bacteria</taxon>
        <taxon>Pseudomonadati</taxon>
        <taxon>Planctomycetota</taxon>
        <taxon>Planctomycetia</taxon>
        <taxon>Planctomycetales</taxon>
        <taxon>Planctomycetaceae</taxon>
        <taxon>Alienimonas</taxon>
    </lineage>
</organism>
<comment type="caution">
    <text evidence="9">The sequence shown here is derived from an EMBL/GenBank/DDBJ whole genome shotgun (WGS) entry which is preliminary data.</text>
</comment>
<evidence type="ECO:0000313" key="10">
    <source>
        <dbReference type="Proteomes" id="UP000609651"/>
    </source>
</evidence>
<dbReference type="EMBL" id="WTPX01000069">
    <property type="protein sequence ID" value="NNJ26263.1"/>
    <property type="molecule type" value="Genomic_DNA"/>
</dbReference>
<feature type="domain" description="Type II secretion system protein GspF" evidence="8">
    <location>
        <begin position="40"/>
        <end position="162"/>
    </location>
</feature>